<dbReference type="AlphaFoldDB" id="E4V4R4"/>
<keyword evidence="1" id="KW-0732">Signal</keyword>
<dbReference type="GeneID" id="10025055"/>
<organism evidence="3">
    <name type="scientific">Arthroderma gypseum (strain ATCC MYA-4604 / CBS 118893)</name>
    <name type="common">Microsporum gypseum</name>
    <dbReference type="NCBI Taxonomy" id="535722"/>
    <lineage>
        <taxon>Eukaryota</taxon>
        <taxon>Fungi</taxon>
        <taxon>Dikarya</taxon>
        <taxon>Ascomycota</taxon>
        <taxon>Pezizomycotina</taxon>
        <taxon>Eurotiomycetes</taxon>
        <taxon>Eurotiomycetidae</taxon>
        <taxon>Onygenales</taxon>
        <taxon>Arthrodermataceae</taxon>
        <taxon>Nannizzia</taxon>
    </lineage>
</organism>
<dbReference type="EMBL" id="DS989829">
    <property type="protein sequence ID" value="EFR04988.1"/>
    <property type="molecule type" value="Genomic_DNA"/>
</dbReference>
<dbReference type="eggNOG" id="ENOG502RME0">
    <property type="taxonomic scope" value="Eukaryota"/>
</dbReference>
<protein>
    <submittedName>
        <fullName evidence="2">Uncharacterized protein</fullName>
    </submittedName>
</protein>
<name>E4V4R4_ARTGP</name>
<dbReference type="OMA" id="VRIMSIR"/>
<dbReference type="RefSeq" id="XP_003169823.1">
    <property type="nucleotide sequence ID" value="XM_003169775.1"/>
</dbReference>
<proteinExistence type="predicted"/>
<evidence type="ECO:0000256" key="1">
    <source>
        <dbReference type="SAM" id="SignalP"/>
    </source>
</evidence>
<feature type="chain" id="PRO_5003190966" evidence="1">
    <location>
        <begin position="21"/>
        <end position="170"/>
    </location>
</feature>
<dbReference type="OrthoDB" id="10318384at2759"/>
<keyword evidence="3" id="KW-1185">Reference proteome</keyword>
<reference evidence="3" key="1">
    <citation type="journal article" date="2012" name="MBio">
        <title>Comparative genome analysis of Trichophyton rubrum and related dermatophytes reveals candidate genes involved in infection.</title>
        <authorList>
            <person name="Martinez D.A."/>
            <person name="Oliver B.G."/>
            <person name="Graeser Y."/>
            <person name="Goldberg J.M."/>
            <person name="Li W."/>
            <person name="Martinez-Rossi N.M."/>
            <person name="Monod M."/>
            <person name="Shelest E."/>
            <person name="Barton R.C."/>
            <person name="Birch E."/>
            <person name="Brakhage A.A."/>
            <person name="Chen Z."/>
            <person name="Gurr S.J."/>
            <person name="Heiman D."/>
            <person name="Heitman J."/>
            <person name="Kosti I."/>
            <person name="Rossi A."/>
            <person name="Saif S."/>
            <person name="Samalova M."/>
            <person name="Saunders C.W."/>
            <person name="Shea T."/>
            <person name="Summerbell R.C."/>
            <person name="Xu J."/>
            <person name="Young S."/>
            <person name="Zeng Q."/>
            <person name="Birren B.W."/>
            <person name="Cuomo C.A."/>
            <person name="White T.C."/>
        </authorList>
    </citation>
    <scope>NUCLEOTIDE SEQUENCE [LARGE SCALE GENOMIC DNA]</scope>
    <source>
        <strain evidence="3">ATCC MYA-4604 / CBS 118893</strain>
    </source>
</reference>
<dbReference type="HOGENOM" id="CLU_103062_0_0_1"/>
<accession>E4V4R4</accession>
<sequence length="170" mass="18777">MHFISIFTGCLLVCLATASAAGPREQPIYANVTLIDAIDSSVGYLNLDSSIGNGVVAFSRNKMHHWDFRYIGDSLSGWHVVRDSNSTRFIQFPEYEEGAIAAVTESSVSAVRIMSIRKGVYMISSGELSGKGLLWTVEPFSDKNPTRVLKLRKPTNGAHQLFRIDKLPQN</sequence>
<dbReference type="VEuPathDB" id="FungiDB:MGYG_07991"/>
<dbReference type="InParanoid" id="E4V4R4"/>
<evidence type="ECO:0000313" key="2">
    <source>
        <dbReference type="EMBL" id="EFR04988.1"/>
    </source>
</evidence>
<gene>
    <name evidence="2" type="ORF">MGYG_07991</name>
</gene>
<feature type="signal peptide" evidence="1">
    <location>
        <begin position="1"/>
        <end position="20"/>
    </location>
</feature>
<evidence type="ECO:0000313" key="3">
    <source>
        <dbReference type="Proteomes" id="UP000002669"/>
    </source>
</evidence>
<dbReference type="Proteomes" id="UP000002669">
    <property type="component" value="Unassembled WGS sequence"/>
</dbReference>